<dbReference type="Proteomes" id="UP001202248">
    <property type="component" value="Unassembled WGS sequence"/>
</dbReference>
<evidence type="ECO:0000313" key="1">
    <source>
        <dbReference type="EMBL" id="MCH5600016.1"/>
    </source>
</evidence>
<proteinExistence type="predicted"/>
<gene>
    <name evidence="1" type="ORF">MKP09_19910</name>
</gene>
<protein>
    <recommendedName>
        <fullName evidence="3">Prevent-host-death protein</fullName>
    </recommendedName>
</protein>
<dbReference type="EMBL" id="JAKWBL010000004">
    <property type="protein sequence ID" value="MCH5600016.1"/>
    <property type="molecule type" value="Genomic_DNA"/>
</dbReference>
<accession>A0ABS9SNR1</accession>
<evidence type="ECO:0000313" key="2">
    <source>
        <dbReference type="Proteomes" id="UP001202248"/>
    </source>
</evidence>
<keyword evidence="2" id="KW-1185">Reference proteome</keyword>
<sequence>MKQVTIYTTDEEYDHFIELAKSLTYVKGIEEEGTKQKAHTLKHIRKGFEEMQKIKSGKAKTVPLKKFLDEL</sequence>
<name>A0ABS9SNR1_9BACT</name>
<dbReference type="RefSeq" id="WP_240832034.1">
    <property type="nucleotide sequence ID" value="NZ_JAKWBL010000004.1"/>
</dbReference>
<organism evidence="1 2">
    <name type="scientific">Niabella ginsengisoli</name>
    <dbReference type="NCBI Taxonomy" id="522298"/>
    <lineage>
        <taxon>Bacteria</taxon>
        <taxon>Pseudomonadati</taxon>
        <taxon>Bacteroidota</taxon>
        <taxon>Chitinophagia</taxon>
        <taxon>Chitinophagales</taxon>
        <taxon>Chitinophagaceae</taxon>
        <taxon>Niabella</taxon>
    </lineage>
</organism>
<evidence type="ECO:0008006" key="3">
    <source>
        <dbReference type="Google" id="ProtNLM"/>
    </source>
</evidence>
<reference evidence="1 2" key="1">
    <citation type="submission" date="2022-02" db="EMBL/GenBank/DDBJ databases">
        <authorList>
            <person name="Min J."/>
        </authorList>
    </citation>
    <scope>NUCLEOTIDE SEQUENCE [LARGE SCALE GENOMIC DNA]</scope>
    <source>
        <strain evidence="1 2">GR10-1</strain>
    </source>
</reference>
<comment type="caution">
    <text evidence="1">The sequence shown here is derived from an EMBL/GenBank/DDBJ whole genome shotgun (WGS) entry which is preliminary data.</text>
</comment>